<name>A0A8T0XIW3_PANVG</name>
<protein>
    <submittedName>
        <fullName evidence="1">Uncharacterized protein</fullName>
    </submittedName>
</protein>
<keyword evidence="2" id="KW-1185">Reference proteome</keyword>
<dbReference type="Proteomes" id="UP000823388">
    <property type="component" value="Chromosome 1K"/>
</dbReference>
<dbReference type="AlphaFoldDB" id="A0A8T0XIW3"/>
<dbReference type="EMBL" id="CM029037">
    <property type="protein sequence ID" value="KAG2659870.1"/>
    <property type="molecule type" value="Genomic_DNA"/>
</dbReference>
<evidence type="ECO:0000313" key="2">
    <source>
        <dbReference type="Proteomes" id="UP000823388"/>
    </source>
</evidence>
<reference evidence="1" key="1">
    <citation type="submission" date="2020-05" db="EMBL/GenBank/DDBJ databases">
        <title>WGS assembly of Panicum virgatum.</title>
        <authorList>
            <person name="Lovell J.T."/>
            <person name="Jenkins J."/>
            <person name="Shu S."/>
            <person name="Juenger T.E."/>
            <person name="Schmutz J."/>
        </authorList>
    </citation>
    <scope>NUCLEOTIDE SEQUENCE</scope>
    <source>
        <strain evidence="1">AP13</strain>
    </source>
</reference>
<accession>A0A8T0XIW3</accession>
<organism evidence="1 2">
    <name type="scientific">Panicum virgatum</name>
    <name type="common">Blackwell switchgrass</name>
    <dbReference type="NCBI Taxonomy" id="38727"/>
    <lineage>
        <taxon>Eukaryota</taxon>
        <taxon>Viridiplantae</taxon>
        <taxon>Streptophyta</taxon>
        <taxon>Embryophyta</taxon>
        <taxon>Tracheophyta</taxon>
        <taxon>Spermatophyta</taxon>
        <taxon>Magnoliopsida</taxon>
        <taxon>Liliopsida</taxon>
        <taxon>Poales</taxon>
        <taxon>Poaceae</taxon>
        <taxon>PACMAD clade</taxon>
        <taxon>Panicoideae</taxon>
        <taxon>Panicodae</taxon>
        <taxon>Paniceae</taxon>
        <taxon>Panicinae</taxon>
        <taxon>Panicum</taxon>
        <taxon>Panicum sect. Hiantes</taxon>
    </lineage>
</organism>
<gene>
    <name evidence="1" type="ORF">PVAP13_1KG384915</name>
</gene>
<evidence type="ECO:0000313" key="1">
    <source>
        <dbReference type="EMBL" id="KAG2659870.1"/>
    </source>
</evidence>
<proteinExistence type="predicted"/>
<comment type="caution">
    <text evidence="1">The sequence shown here is derived from an EMBL/GenBank/DDBJ whole genome shotgun (WGS) entry which is preliminary data.</text>
</comment>
<sequence length="34" mass="3571">MMAGSGFAISAACRHYSFGSMQLHDPTGENDSPP</sequence>